<evidence type="ECO:0000256" key="8">
    <source>
        <dbReference type="ARBA" id="ARBA00022989"/>
    </source>
</evidence>
<evidence type="ECO:0000313" key="13">
    <source>
        <dbReference type="EMBL" id="OLY43521.1"/>
    </source>
</evidence>
<evidence type="ECO:0000313" key="14">
    <source>
        <dbReference type="Proteomes" id="UP000187344"/>
    </source>
</evidence>
<dbReference type="GO" id="GO:0005886">
    <property type="term" value="C:plasma membrane"/>
    <property type="evidence" value="ECO:0007669"/>
    <property type="project" value="UniProtKB-SubCell"/>
</dbReference>
<comment type="caution">
    <text evidence="13">The sequence shown here is derived from an EMBL/GenBank/DDBJ whole genome shotgun (WGS) entry which is preliminary data.</text>
</comment>
<keyword evidence="4" id="KW-0997">Cell inner membrane</keyword>
<evidence type="ECO:0000256" key="5">
    <source>
        <dbReference type="ARBA" id="ARBA00022556"/>
    </source>
</evidence>
<dbReference type="GO" id="GO:0022857">
    <property type="term" value="F:transmembrane transporter activity"/>
    <property type="evidence" value="ECO:0007669"/>
    <property type="project" value="InterPro"/>
</dbReference>
<dbReference type="OrthoDB" id="7021040at2"/>
<dbReference type="GO" id="GO:0009103">
    <property type="term" value="P:lipopolysaccharide biosynthetic process"/>
    <property type="evidence" value="ECO:0007669"/>
    <property type="project" value="UniProtKB-KW"/>
</dbReference>
<evidence type="ECO:0000256" key="4">
    <source>
        <dbReference type="ARBA" id="ARBA00022519"/>
    </source>
</evidence>
<comment type="subcellular location">
    <subcellularLocation>
        <location evidence="1">Cell membrane</location>
        <topology evidence="1">Multi-pass membrane protein</topology>
    </subcellularLocation>
</comment>
<gene>
    <name evidence="13" type="ORF">PEB0149_009480</name>
</gene>
<keyword evidence="5" id="KW-0441">Lipid A biosynthesis</keyword>
<dbReference type="EMBL" id="LXYT01000002">
    <property type="protein sequence ID" value="OLY43521.1"/>
    <property type="molecule type" value="Genomic_DNA"/>
</dbReference>
<dbReference type="Gene3D" id="1.10.3730.20">
    <property type="match status" value="1"/>
</dbReference>
<sequence>MRRFYILGFFFLMMFDTLGQISFKLSATAALPLEASLGWLYRIFSHPFVYFAILGYVGAFFTWMTLLRRAPVGPAFAASHLEVVTVMIASVLIFGETISLAHFAGALFIVAGIVCLAFAERDVIKKENEKS</sequence>
<evidence type="ECO:0000256" key="6">
    <source>
        <dbReference type="ARBA" id="ARBA00022692"/>
    </source>
</evidence>
<feature type="transmembrane region" description="Helical" evidence="11">
    <location>
        <begin position="75"/>
        <end position="94"/>
    </location>
</feature>
<dbReference type="AlphaFoldDB" id="A0A1R0F970"/>
<evidence type="ECO:0000256" key="9">
    <source>
        <dbReference type="ARBA" id="ARBA00023098"/>
    </source>
</evidence>
<name>A0A1R0F970_9HYPH</name>
<evidence type="ECO:0000256" key="1">
    <source>
        <dbReference type="ARBA" id="ARBA00004651"/>
    </source>
</evidence>
<evidence type="ECO:0000256" key="3">
    <source>
        <dbReference type="ARBA" id="ARBA00022516"/>
    </source>
</evidence>
<dbReference type="RefSeq" id="WP_075870359.1">
    <property type="nucleotide sequence ID" value="NZ_CALYQA010000001.1"/>
</dbReference>
<evidence type="ECO:0000256" key="7">
    <source>
        <dbReference type="ARBA" id="ARBA00022985"/>
    </source>
</evidence>
<keyword evidence="3" id="KW-0444">Lipid biosynthesis</keyword>
<feature type="transmembrane region" description="Helical" evidence="11">
    <location>
        <begin position="43"/>
        <end position="63"/>
    </location>
</feature>
<evidence type="ECO:0000259" key="12">
    <source>
        <dbReference type="Pfam" id="PF00892"/>
    </source>
</evidence>
<feature type="transmembrane region" description="Helical" evidence="11">
    <location>
        <begin position="100"/>
        <end position="119"/>
    </location>
</feature>
<dbReference type="Pfam" id="PF00892">
    <property type="entry name" value="EamA"/>
    <property type="match status" value="1"/>
</dbReference>
<organism evidence="13 14">
    <name type="scientific">Bartonella apis</name>
    <dbReference type="NCBI Taxonomy" id="1686310"/>
    <lineage>
        <taxon>Bacteria</taxon>
        <taxon>Pseudomonadati</taxon>
        <taxon>Pseudomonadota</taxon>
        <taxon>Alphaproteobacteria</taxon>
        <taxon>Hyphomicrobiales</taxon>
        <taxon>Bartonellaceae</taxon>
        <taxon>Bartonella</taxon>
    </lineage>
</organism>
<dbReference type="Proteomes" id="UP000187344">
    <property type="component" value="Unassembled WGS sequence"/>
</dbReference>
<keyword evidence="8 11" id="KW-1133">Transmembrane helix</keyword>
<evidence type="ECO:0000256" key="2">
    <source>
        <dbReference type="ARBA" id="ARBA00022475"/>
    </source>
</evidence>
<keyword evidence="6 11" id="KW-0812">Transmembrane</keyword>
<feature type="domain" description="EamA" evidence="12">
    <location>
        <begin position="39"/>
        <end position="116"/>
    </location>
</feature>
<protein>
    <submittedName>
        <fullName evidence="13">EamA-like transporter family protein</fullName>
    </submittedName>
</protein>
<dbReference type="InterPro" id="IPR000620">
    <property type="entry name" value="EamA_dom"/>
</dbReference>
<evidence type="ECO:0000256" key="10">
    <source>
        <dbReference type="ARBA" id="ARBA00023136"/>
    </source>
</evidence>
<keyword evidence="9" id="KW-0443">Lipid metabolism</keyword>
<dbReference type="GO" id="GO:0009245">
    <property type="term" value="P:lipid A biosynthetic process"/>
    <property type="evidence" value="ECO:0007669"/>
    <property type="project" value="UniProtKB-KW"/>
</dbReference>
<dbReference type="GeneID" id="92991949"/>
<dbReference type="PANTHER" id="PTHR30561">
    <property type="entry name" value="SMR FAMILY PROTON-DEPENDENT DRUG EFFLUX TRANSPORTER SUGE"/>
    <property type="match status" value="1"/>
</dbReference>
<proteinExistence type="predicted"/>
<keyword evidence="7" id="KW-0448">Lipopolysaccharide biosynthesis</keyword>
<keyword evidence="2" id="KW-1003">Cell membrane</keyword>
<dbReference type="PANTHER" id="PTHR30561:SF9">
    <property type="entry name" value="4-AMINO-4-DEOXY-L-ARABINOSE-PHOSPHOUNDECAPRENOL FLIPPASE SUBUNIT ARNF-RELATED"/>
    <property type="match status" value="1"/>
</dbReference>
<evidence type="ECO:0000256" key="11">
    <source>
        <dbReference type="SAM" id="Phobius"/>
    </source>
</evidence>
<keyword evidence="14" id="KW-1185">Reference proteome</keyword>
<dbReference type="InterPro" id="IPR037185">
    <property type="entry name" value="EmrE-like"/>
</dbReference>
<reference evidence="13 14" key="1">
    <citation type="submission" date="2016-12" db="EMBL/GenBank/DDBJ databases">
        <title>Comparative genomics of Bartonella apis.</title>
        <authorList>
            <person name="Engel P."/>
        </authorList>
    </citation>
    <scope>NUCLEOTIDE SEQUENCE [LARGE SCALE GENOMIC DNA]</scope>
    <source>
        <strain evidence="13 14">PEB0149</strain>
    </source>
</reference>
<accession>A0A1R0F970</accession>
<dbReference type="SUPFAM" id="SSF103481">
    <property type="entry name" value="Multidrug resistance efflux transporter EmrE"/>
    <property type="match status" value="1"/>
</dbReference>
<keyword evidence="10 11" id="KW-0472">Membrane</keyword>
<dbReference type="InterPro" id="IPR000390">
    <property type="entry name" value="Small_drug/metabolite_transptr"/>
</dbReference>